<dbReference type="SMART" id="SM00220">
    <property type="entry name" value="S_TKc"/>
    <property type="match status" value="1"/>
</dbReference>
<dbReference type="InterPro" id="IPR000719">
    <property type="entry name" value="Prot_kinase_dom"/>
</dbReference>
<evidence type="ECO:0000256" key="1">
    <source>
        <dbReference type="ARBA" id="ARBA00004123"/>
    </source>
</evidence>
<proteinExistence type="predicted"/>
<evidence type="ECO:0000256" key="2">
    <source>
        <dbReference type="ARBA" id="ARBA00022527"/>
    </source>
</evidence>
<dbReference type="Pfam" id="PF00069">
    <property type="entry name" value="Pkinase"/>
    <property type="match status" value="1"/>
</dbReference>
<feature type="compositionally biased region" description="Polar residues" evidence="8">
    <location>
        <begin position="646"/>
        <end position="658"/>
    </location>
</feature>
<dbReference type="PROSITE" id="PS00108">
    <property type="entry name" value="PROTEIN_KINASE_ST"/>
    <property type="match status" value="1"/>
</dbReference>
<dbReference type="GO" id="GO:0005524">
    <property type="term" value="F:ATP binding"/>
    <property type="evidence" value="ECO:0007669"/>
    <property type="project" value="UniProtKB-KW"/>
</dbReference>
<keyword evidence="3" id="KW-0808">Transferase</keyword>
<dbReference type="GO" id="GO:0004674">
    <property type="term" value="F:protein serine/threonine kinase activity"/>
    <property type="evidence" value="ECO:0007669"/>
    <property type="project" value="UniProtKB-KW"/>
</dbReference>
<evidence type="ECO:0000313" key="10">
    <source>
        <dbReference type="EMBL" id="CEP15002.1"/>
    </source>
</evidence>
<protein>
    <recommendedName>
        <fullName evidence="9">Protein kinase domain-containing protein</fullName>
    </recommendedName>
</protein>
<dbReference type="InterPro" id="IPR008271">
    <property type="entry name" value="Ser/Thr_kinase_AS"/>
</dbReference>
<keyword evidence="4" id="KW-0547">Nucleotide-binding</keyword>
<dbReference type="InterPro" id="IPR050117">
    <property type="entry name" value="MAPK"/>
</dbReference>
<name>A0A0B7NI38_9FUNG</name>
<accession>A0A0B7NI38</accession>
<dbReference type="Proteomes" id="UP000054107">
    <property type="component" value="Unassembled WGS sequence"/>
</dbReference>
<feature type="region of interest" description="Disordered" evidence="8">
    <location>
        <begin position="644"/>
        <end position="693"/>
    </location>
</feature>
<evidence type="ECO:0000256" key="4">
    <source>
        <dbReference type="ARBA" id="ARBA00022741"/>
    </source>
</evidence>
<gene>
    <name evidence="10" type="primary">PARPA_09193.1 scaffold 35568</name>
</gene>
<dbReference type="OrthoDB" id="2158884at2759"/>
<dbReference type="STRING" id="35722.A0A0B7NI38"/>
<evidence type="ECO:0000256" key="5">
    <source>
        <dbReference type="ARBA" id="ARBA00022777"/>
    </source>
</evidence>
<evidence type="ECO:0000256" key="6">
    <source>
        <dbReference type="ARBA" id="ARBA00022840"/>
    </source>
</evidence>
<dbReference type="AlphaFoldDB" id="A0A0B7NI38"/>
<keyword evidence="5" id="KW-0418">Kinase</keyword>
<dbReference type="EMBL" id="LN731785">
    <property type="protein sequence ID" value="CEP15002.1"/>
    <property type="molecule type" value="Genomic_DNA"/>
</dbReference>
<evidence type="ECO:0000256" key="7">
    <source>
        <dbReference type="ARBA" id="ARBA00023242"/>
    </source>
</evidence>
<feature type="domain" description="Protein kinase" evidence="9">
    <location>
        <begin position="1"/>
        <end position="325"/>
    </location>
</feature>
<comment type="subcellular location">
    <subcellularLocation>
        <location evidence="1">Nucleus</location>
    </subcellularLocation>
</comment>
<dbReference type="Gene3D" id="1.10.510.10">
    <property type="entry name" value="Transferase(Phosphotransferase) domain 1"/>
    <property type="match status" value="2"/>
</dbReference>
<dbReference type="PANTHER" id="PTHR24055">
    <property type="entry name" value="MITOGEN-ACTIVATED PROTEIN KINASE"/>
    <property type="match status" value="1"/>
</dbReference>
<dbReference type="GO" id="GO:0005634">
    <property type="term" value="C:nucleus"/>
    <property type="evidence" value="ECO:0007669"/>
    <property type="project" value="UniProtKB-SubCell"/>
</dbReference>
<keyword evidence="6" id="KW-0067">ATP-binding</keyword>
<keyword evidence="2" id="KW-0723">Serine/threonine-protein kinase</keyword>
<keyword evidence="11" id="KW-1185">Reference proteome</keyword>
<evidence type="ECO:0000256" key="8">
    <source>
        <dbReference type="SAM" id="MobiDB-lite"/>
    </source>
</evidence>
<evidence type="ECO:0000259" key="9">
    <source>
        <dbReference type="PROSITE" id="PS50011"/>
    </source>
</evidence>
<dbReference type="FunFam" id="1.10.510.10:FF:000624">
    <property type="entry name" value="Mitogen-activated protein kinase"/>
    <property type="match status" value="1"/>
</dbReference>
<evidence type="ECO:0000313" key="11">
    <source>
        <dbReference type="Proteomes" id="UP000054107"/>
    </source>
</evidence>
<organism evidence="10 11">
    <name type="scientific">Parasitella parasitica</name>
    <dbReference type="NCBI Taxonomy" id="35722"/>
    <lineage>
        <taxon>Eukaryota</taxon>
        <taxon>Fungi</taxon>
        <taxon>Fungi incertae sedis</taxon>
        <taxon>Mucoromycota</taxon>
        <taxon>Mucoromycotina</taxon>
        <taxon>Mucoromycetes</taxon>
        <taxon>Mucorales</taxon>
        <taxon>Mucorineae</taxon>
        <taxon>Mucoraceae</taxon>
        <taxon>Parasitella</taxon>
    </lineage>
</organism>
<evidence type="ECO:0000256" key="3">
    <source>
        <dbReference type="ARBA" id="ARBA00022679"/>
    </source>
</evidence>
<sequence>MTHLGSPHDVYDFIEQIGDGSFGTVAVKVMKKKYKTIEDCQGQFEPKLLHLIPAHINIVQLYDSFLSPTTCDLSFVMEYMDGGNLYQLMRERRHHNLPFNHCELKNILHQILSAVSHIHSHQVFHRDMKPENLLLDYSIGRPIIKLADFGLARELKSKPPYTEYVSTRWYRAPEVLLRSTEYSAPVDLWAIGAIFAELITLEPLFPGESEIDQIYRICEILGSPGNKIVGQRSKVVRPEKRLSPGFARQKTKDLNTDLRTINISTNSTISVLDGGGEWKEGLSPKPLESVIPNATESMLDLIRHFLFFNPCQRWSADTALRHVFFSETDEPVHAIVLVNQREPITPPDNTAKKILKDITPLDLLPIPQSPYQICPDWNTDHPVSRHGRLCSAIKDDNRLSSSCTTHVDRFLHDPESVDSNAWLTQSRPIYSSHQKVHPVTDRPSSSHVWNKYNYAAHQQLRPSTPVVEHVLASNSVIPSTSTSANKRHSIVSEEDTHRRFGHHLHHHLHHPHHNDYHLHHHRPPTTSNATTATISHTNNSGFNIDRIPHYGNQLIKWAPPPYQVDNDEIIDSKRPESRRCRSPAPFSCSIMKHKYSSATNINNSNINPSCALSNTTSIKPWTPATTSTTVNTEKIMAESYIRVSDKPQSTNRNSTSRRFNLWVPSNDEDENQEQNTCPDENNKRSVFLPLHLN</sequence>
<dbReference type="PROSITE" id="PS50011">
    <property type="entry name" value="PROTEIN_KINASE_DOM"/>
    <property type="match status" value="1"/>
</dbReference>
<reference evidence="10 11" key="1">
    <citation type="submission" date="2014-09" db="EMBL/GenBank/DDBJ databases">
        <authorList>
            <person name="Ellenberger Sabrina"/>
        </authorList>
    </citation>
    <scope>NUCLEOTIDE SEQUENCE [LARGE SCALE GENOMIC DNA]</scope>
    <source>
        <strain evidence="10 11">CBS 412.66</strain>
    </source>
</reference>
<keyword evidence="7" id="KW-0539">Nucleus</keyword>
<dbReference type="SUPFAM" id="SSF56112">
    <property type="entry name" value="Protein kinase-like (PK-like)"/>
    <property type="match status" value="1"/>
</dbReference>
<dbReference type="InterPro" id="IPR011009">
    <property type="entry name" value="Kinase-like_dom_sf"/>
</dbReference>